<dbReference type="FunFam" id="1.10.10.10:FF:000322">
    <property type="entry name" value="Probable disease resistance protein At1g63360"/>
    <property type="match status" value="1"/>
</dbReference>
<dbReference type="PANTHER" id="PTHR36766">
    <property type="entry name" value="PLANT BROAD-SPECTRUM MILDEW RESISTANCE PROTEIN RPW8"/>
    <property type="match status" value="1"/>
</dbReference>
<evidence type="ECO:0000256" key="5">
    <source>
        <dbReference type="ARBA" id="ARBA00022840"/>
    </source>
</evidence>
<keyword evidence="2" id="KW-0677">Repeat</keyword>
<reference evidence="10 11" key="1">
    <citation type="submission" date="2021-09" db="EMBL/GenBank/DDBJ databases">
        <title>Genomic insights and catalytic innovation underlie evolution of tropane alkaloids biosynthesis.</title>
        <authorList>
            <person name="Wang Y.-J."/>
            <person name="Tian T."/>
            <person name="Huang J.-P."/>
            <person name="Huang S.-X."/>
        </authorList>
    </citation>
    <scope>NUCLEOTIDE SEQUENCE [LARGE SCALE GENOMIC DNA]</scope>
    <source>
        <strain evidence="10">KIB-2018</strain>
        <tissue evidence="10">Leaf</tissue>
    </source>
</reference>
<feature type="domain" description="Disease resistance N-terminal" evidence="7">
    <location>
        <begin position="14"/>
        <end position="97"/>
    </location>
</feature>
<name>A0AAV8U9L9_9ROSI</name>
<dbReference type="GO" id="GO:0005524">
    <property type="term" value="F:ATP binding"/>
    <property type="evidence" value="ECO:0007669"/>
    <property type="project" value="UniProtKB-KW"/>
</dbReference>
<evidence type="ECO:0000256" key="1">
    <source>
        <dbReference type="ARBA" id="ARBA00022614"/>
    </source>
</evidence>
<dbReference type="GO" id="GO:0051707">
    <property type="term" value="P:response to other organism"/>
    <property type="evidence" value="ECO:0007669"/>
    <property type="project" value="UniProtKB-ARBA"/>
</dbReference>
<keyword evidence="1" id="KW-0433">Leucine-rich repeat</keyword>
<dbReference type="Gene3D" id="1.10.10.10">
    <property type="entry name" value="Winged helix-like DNA-binding domain superfamily/Winged helix DNA-binding domain"/>
    <property type="match status" value="1"/>
</dbReference>
<dbReference type="Pfam" id="PF25019">
    <property type="entry name" value="LRR_R13L1-DRL21"/>
    <property type="match status" value="1"/>
</dbReference>
<evidence type="ECO:0000256" key="4">
    <source>
        <dbReference type="ARBA" id="ARBA00022821"/>
    </source>
</evidence>
<dbReference type="PRINTS" id="PR00364">
    <property type="entry name" value="DISEASERSIST"/>
</dbReference>
<dbReference type="InterPro" id="IPR041118">
    <property type="entry name" value="Rx_N"/>
</dbReference>
<dbReference type="Pfam" id="PF23559">
    <property type="entry name" value="WHD_DRP"/>
    <property type="match status" value="1"/>
</dbReference>
<dbReference type="InterPro" id="IPR001611">
    <property type="entry name" value="Leu-rich_rpt"/>
</dbReference>
<dbReference type="Pfam" id="PF13855">
    <property type="entry name" value="LRR_8"/>
    <property type="match status" value="1"/>
</dbReference>
<dbReference type="InterPro" id="IPR027417">
    <property type="entry name" value="P-loop_NTPase"/>
</dbReference>
<dbReference type="InterPro" id="IPR002182">
    <property type="entry name" value="NB-ARC"/>
</dbReference>
<dbReference type="SUPFAM" id="SSF52058">
    <property type="entry name" value="L domain-like"/>
    <property type="match status" value="1"/>
</dbReference>
<dbReference type="Pfam" id="PF18052">
    <property type="entry name" value="Rx_N"/>
    <property type="match status" value="1"/>
</dbReference>
<dbReference type="Gene3D" id="1.20.5.4130">
    <property type="match status" value="1"/>
</dbReference>
<dbReference type="Pfam" id="PF00931">
    <property type="entry name" value="NB-ARC"/>
    <property type="match status" value="1"/>
</dbReference>
<feature type="domain" description="NB-ARC" evidence="6">
    <location>
        <begin position="168"/>
        <end position="341"/>
    </location>
</feature>
<evidence type="ECO:0000259" key="7">
    <source>
        <dbReference type="Pfam" id="PF18052"/>
    </source>
</evidence>
<dbReference type="InterPro" id="IPR058922">
    <property type="entry name" value="WHD_DRP"/>
</dbReference>
<protein>
    <recommendedName>
        <fullName evidence="12">Disease resistance protein RGA3</fullName>
    </recommendedName>
</protein>
<keyword evidence="4" id="KW-0611">Plant defense</keyword>
<dbReference type="GO" id="GO:0006952">
    <property type="term" value="P:defense response"/>
    <property type="evidence" value="ECO:0007669"/>
    <property type="project" value="UniProtKB-KW"/>
</dbReference>
<sequence length="854" mass="98488">MAEAILYNIATEIIKILGSGALKQIGIWWGVNDELKKLENTVSTIQVVLLDAEHRQIEDFQIKDWLRKLQDVVYDADDLLDDFYTEALIRKVKSGNNITKQVRLFFSRSNRIVYGYKMGRKIKKIRERLDDIATESQKFHFVRGLVPKILTRPQTHSFVSEGEVIGRDEDKNAILGLLLDSNSSENVLIIPIVGMGGLGKTALAQFVYNDERVKNHFELKLWVCVSDPFEVELVIEKILKSLVPDWKLENLELEQLQSRLREGIDGKKYLLVLDDVWNDDLNKWLELKKLLMCGARGSRIIVTTRSETFARVTSRLDPHFLKGLSLEESWSLFTKIVFEGQEPKTYSSDLLQIGKEIVRKCAGVPLAIKTIGRLLYFKNPDTEWLPFLENEFSTISQNENDILPTLQFSYNNLPSHLKHCFAYCSLLPKDHELDVETLVQLWIAEGFVKSSNTSQCLEKLGLEYFKDLLWRSFFQEVVEYGGHIVTCKMHDLMHDLAIRVAVAGTESAISNRNVDNVGEKTRHVSLDFSIDGSWQVPSHFYNALSLRTFLLPRQWYFRDVKKVFPKSEWEIIFSKFRRLRVFDLSGTLIEEVPDSIKELKHLRYLDFSYSRISVLPSSICRLQNLQVLKLRFCEKLKELPIGITKLLNLRRLDCLGCDSLTHMPRGIGKLTSLQTLTWFAVAENNSIEKKVGGLDELKWLNGLTGSLSIERLHFLINPWLECEAANLKEKQHLRYLSLCWDENDVGNLSEAENDDVSLESLQPHPNIQGLSVMSYRGLKFPAWLSSLTNLVFLRLCDCYNCKHLPKLSLMPSLKDLEIRRFPKLEYIERKDDNNLSGARGFSPSTFLDFLWFTC</sequence>
<dbReference type="GO" id="GO:0043531">
    <property type="term" value="F:ADP binding"/>
    <property type="evidence" value="ECO:0007669"/>
    <property type="project" value="InterPro"/>
</dbReference>
<dbReference type="InterPro" id="IPR032675">
    <property type="entry name" value="LRR_dom_sf"/>
</dbReference>
<dbReference type="EMBL" id="JAIWQS010000008">
    <property type="protein sequence ID" value="KAJ8899230.1"/>
    <property type="molecule type" value="Genomic_DNA"/>
</dbReference>
<evidence type="ECO:0000259" key="6">
    <source>
        <dbReference type="Pfam" id="PF00931"/>
    </source>
</evidence>
<dbReference type="Gene3D" id="1.10.8.430">
    <property type="entry name" value="Helical domain of apoptotic protease-activating factors"/>
    <property type="match status" value="1"/>
</dbReference>
<comment type="caution">
    <text evidence="10">The sequence shown here is derived from an EMBL/GenBank/DDBJ whole genome shotgun (WGS) entry which is preliminary data.</text>
</comment>
<dbReference type="SUPFAM" id="SSF52540">
    <property type="entry name" value="P-loop containing nucleoside triphosphate hydrolases"/>
    <property type="match status" value="1"/>
</dbReference>
<dbReference type="InterPro" id="IPR036388">
    <property type="entry name" value="WH-like_DNA-bd_sf"/>
</dbReference>
<dbReference type="InterPro" id="IPR042197">
    <property type="entry name" value="Apaf_helical"/>
</dbReference>
<organism evidence="10 11">
    <name type="scientific">Erythroxylum novogranatense</name>
    <dbReference type="NCBI Taxonomy" id="1862640"/>
    <lineage>
        <taxon>Eukaryota</taxon>
        <taxon>Viridiplantae</taxon>
        <taxon>Streptophyta</taxon>
        <taxon>Embryophyta</taxon>
        <taxon>Tracheophyta</taxon>
        <taxon>Spermatophyta</taxon>
        <taxon>Magnoliopsida</taxon>
        <taxon>eudicotyledons</taxon>
        <taxon>Gunneridae</taxon>
        <taxon>Pentapetalae</taxon>
        <taxon>rosids</taxon>
        <taxon>fabids</taxon>
        <taxon>Malpighiales</taxon>
        <taxon>Erythroxylaceae</taxon>
        <taxon>Erythroxylum</taxon>
    </lineage>
</organism>
<accession>A0AAV8U9L9</accession>
<feature type="domain" description="R13L1/DRL21-like LRR repeat region" evidence="9">
    <location>
        <begin position="694"/>
        <end position="820"/>
    </location>
</feature>
<evidence type="ECO:0000259" key="8">
    <source>
        <dbReference type="Pfam" id="PF23559"/>
    </source>
</evidence>
<proteinExistence type="predicted"/>
<dbReference type="InterPro" id="IPR038005">
    <property type="entry name" value="RX-like_CC"/>
</dbReference>
<evidence type="ECO:0000313" key="10">
    <source>
        <dbReference type="EMBL" id="KAJ8899230.1"/>
    </source>
</evidence>
<dbReference type="InterPro" id="IPR056789">
    <property type="entry name" value="LRR_R13L1-DRL21"/>
</dbReference>
<dbReference type="Gene3D" id="3.80.10.10">
    <property type="entry name" value="Ribonuclease Inhibitor"/>
    <property type="match status" value="1"/>
</dbReference>
<evidence type="ECO:0008006" key="12">
    <source>
        <dbReference type="Google" id="ProtNLM"/>
    </source>
</evidence>
<dbReference type="FunFam" id="3.40.50.300:FF:001091">
    <property type="entry name" value="Probable disease resistance protein At1g61300"/>
    <property type="match status" value="1"/>
</dbReference>
<evidence type="ECO:0000259" key="9">
    <source>
        <dbReference type="Pfam" id="PF25019"/>
    </source>
</evidence>
<gene>
    <name evidence="10" type="ORF">K2173_012406</name>
</gene>
<dbReference type="Gene3D" id="3.40.50.300">
    <property type="entry name" value="P-loop containing nucleotide triphosphate hydrolases"/>
    <property type="match status" value="1"/>
</dbReference>
<dbReference type="AlphaFoldDB" id="A0AAV8U9L9"/>
<feature type="domain" description="Disease resistance protein winged helix" evidence="8">
    <location>
        <begin position="427"/>
        <end position="497"/>
    </location>
</feature>
<evidence type="ECO:0000256" key="2">
    <source>
        <dbReference type="ARBA" id="ARBA00022737"/>
    </source>
</evidence>
<evidence type="ECO:0000256" key="3">
    <source>
        <dbReference type="ARBA" id="ARBA00022741"/>
    </source>
</evidence>
<dbReference type="Proteomes" id="UP001159364">
    <property type="component" value="Linkage Group LG08"/>
</dbReference>
<evidence type="ECO:0000313" key="11">
    <source>
        <dbReference type="Proteomes" id="UP001159364"/>
    </source>
</evidence>
<keyword evidence="3" id="KW-0547">Nucleotide-binding</keyword>
<keyword evidence="11" id="KW-1185">Reference proteome</keyword>
<keyword evidence="5" id="KW-0067">ATP-binding</keyword>
<dbReference type="PANTHER" id="PTHR36766:SF38">
    <property type="entry name" value="DISEASE RESISTANCE PROTEIN RGA3"/>
    <property type="match status" value="1"/>
</dbReference>
<dbReference type="CDD" id="cd14798">
    <property type="entry name" value="RX-CC_like"/>
    <property type="match status" value="1"/>
</dbReference>